<feature type="domain" description="Transposase IS4-like" evidence="1">
    <location>
        <begin position="188"/>
        <end position="474"/>
    </location>
</feature>
<dbReference type="RefSeq" id="WP_038501334.1">
    <property type="nucleotide sequence ID" value="NZ_CP009238.1"/>
</dbReference>
<organism evidence="2 3">
    <name type="scientific">Basilea psittacipulmonis DSM 24701</name>
    <dbReference type="NCBI Taxonomy" id="1072685"/>
    <lineage>
        <taxon>Bacteria</taxon>
        <taxon>Pseudomonadati</taxon>
        <taxon>Pseudomonadota</taxon>
        <taxon>Betaproteobacteria</taxon>
        <taxon>Burkholderiales</taxon>
        <taxon>Alcaligenaceae</taxon>
        <taxon>Basilea</taxon>
    </lineage>
</organism>
<dbReference type="Proteomes" id="UP000028945">
    <property type="component" value="Chromosome"/>
</dbReference>
<reference evidence="2 3" key="1">
    <citation type="journal article" date="2014" name="BMC Genomics">
        <title>A genomic perspective on a new bacterial genus and species from the Alcaligenaceae family, Basilea psittacipulmonis.</title>
        <authorList>
            <person name="Whiteson K.L."/>
            <person name="Hernandez D."/>
            <person name="Lazarevic V."/>
            <person name="Gaia N."/>
            <person name="Farinelli L."/>
            <person name="Francois P."/>
            <person name="Pilo P."/>
            <person name="Frey J."/>
            <person name="Schrenzel J."/>
        </authorList>
    </citation>
    <scope>NUCLEOTIDE SEQUENCE [LARGE SCALE GENOMIC DNA]</scope>
    <source>
        <strain evidence="2 3">DSM 24701</strain>
    </source>
</reference>
<evidence type="ECO:0000259" key="1">
    <source>
        <dbReference type="Pfam" id="PF01609"/>
    </source>
</evidence>
<evidence type="ECO:0000313" key="3">
    <source>
        <dbReference type="Proteomes" id="UP000028945"/>
    </source>
</evidence>
<dbReference type="InterPro" id="IPR002559">
    <property type="entry name" value="Transposase_11"/>
</dbReference>
<protein>
    <recommendedName>
        <fullName evidence="1">Transposase IS4-like domain-containing protein</fullName>
    </recommendedName>
</protein>
<keyword evidence="3" id="KW-1185">Reference proteome</keyword>
<name>A0A077DIR9_9BURK</name>
<sequence length="534" mass="62398">MAYLNQLATLPDKNITYLKYKDTYYVIYNYAYKRNANGNPQSKKITIGKLVDKKSRLFQPNENYLKVYDKPQFIKEEVDCSKIPLSAVKYTRPEGLLQLVQTIAKELELDVMLRKVFGSDHHYLMSLATYMLCCGNVMKGYERWANKHYLPTSLCMNDKRISDIFSQVITQEKRHQFLDLWSQKASSENFLAYDSTSISTSSSIIEAKLGFNKENDKTKQINLGILYGYDSRLPFNYSWYQGNIVDKSYLKFMLSLTKNLKGKKITFVMDQGYFSSDNLKTIDELGNKFITFLPRNTNLSRQSIDEISELKLGYTDLVPGFKTVKCRTISSELTGMKCNLHVFLDLDKQIELQSDFEEYLQYEEKALQDKIKEKVVTKKTCKYFKIHQEGKTEYSYERDIEKISYEYNRLGYFVLITNNLDLTSGEVLEAYRGKDLIEKAFCDIKTNLDSRRLRTQRSETTNGKIFVMFIALILLSALRNRIRHTEIEYKYSLTNIIEELDDIKLFVTDDEKVLHPLTTDQVKILNELNLDIKV</sequence>
<dbReference type="KEGG" id="bpsi:IX83_08735"/>
<proteinExistence type="predicted"/>
<dbReference type="eggNOG" id="COG5421">
    <property type="taxonomic scope" value="Bacteria"/>
</dbReference>
<dbReference type="EMBL" id="CP009238">
    <property type="protein sequence ID" value="AIL33372.1"/>
    <property type="molecule type" value="Genomic_DNA"/>
</dbReference>
<dbReference type="HOGENOM" id="CLU_031289_3_2_4"/>
<gene>
    <name evidence="2" type="ORF">IX83_08735</name>
</gene>
<dbReference type="InterPro" id="IPR012337">
    <property type="entry name" value="RNaseH-like_sf"/>
</dbReference>
<dbReference type="PANTHER" id="PTHR34614:SF2">
    <property type="entry name" value="TRANSPOSASE IS4-LIKE DOMAIN-CONTAINING PROTEIN"/>
    <property type="match status" value="1"/>
</dbReference>
<dbReference type="GO" id="GO:0003677">
    <property type="term" value="F:DNA binding"/>
    <property type="evidence" value="ECO:0007669"/>
    <property type="project" value="InterPro"/>
</dbReference>
<dbReference type="GO" id="GO:0004803">
    <property type="term" value="F:transposase activity"/>
    <property type="evidence" value="ECO:0007669"/>
    <property type="project" value="InterPro"/>
</dbReference>
<dbReference type="PANTHER" id="PTHR34614">
    <property type="match status" value="1"/>
</dbReference>
<accession>A0A077DIR9</accession>
<dbReference type="GO" id="GO:0006313">
    <property type="term" value="P:DNA transposition"/>
    <property type="evidence" value="ECO:0007669"/>
    <property type="project" value="InterPro"/>
</dbReference>
<dbReference type="AlphaFoldDB" id="A0A077DIR9"/>
<dbReference type="SUPFAM" id="SSF53098">
    <property type="entry name" value="Ribonuclease H-like"/>
    <property type="match status" value="1"/>
</dbReference>
<dbReference type="OrthoDB" id="5468824at2"/>
<evidence type="ECO:0000313" key="2">
    <source>
        <dbReference type="EMBL" id="AIL33372.1"/>
    </source>
</evidence>
<dbReference type="Pfam" id="PF01609">
    <property type="entry name" value="DDE_Tnp_1"/>
    <property type="match status" value="1"/>
</dbReference>